<evidence type="ECO:0000313" key="3">
    <source>
        <dbReference type="Proteomes" id="UP000193920"/>
    </source>
</evidence>
<dbReference type="SUPFAM" id="SSF56091">
    <property type="entry name" value="DNA ligase/mRNA capping enzyme, catalytic domain"/>
    <property type="match status" value="1"/>
</dbReference>
<dbReference type="InterPro" id="IPR029063">
    <property type="entry name" value="SAM-dependent_MTases_sf"/>
</dbReference>
<evidence type="ECO:0000256" key="1">
    <source>
        <dbReference type="SAM" id="MobiDB-lite"/>
    </source>
</evidence>
<keyword evidence="3" id="KW-1185">Reference proteome</keyword>
<organism evidence="2 3">
    <name type="scientific">Neocallimastix californiae</name>
    <dbReference type="NCBI Taxonomy" id="1754190"/>
    <lineage>
        <taxon>Eukaryota</taxon>
        <taxon>Fungi</taxon>
        <taxon>Fungi incertae sedis</taxon>
        <taxon>Chytridiomycota</taxon>
        <taxon>Chytridiomycota incertae sedis</taxon>
        <taxon>Neocallimastigomycetes</taxon>
        <taxon>Neocallimastigales</taxon>
        <taxon>Neocallimastigaceae</taxon>
        <taxon>Neocallimastix</taxon>
    </lineage>
</organism>
<dbReference type="AlphaFoldDB" id="A0A1Y2A822"/>
<evidence type="ECO:0008006" key="4">
    <source>
        <dbReference type="Google" id="ProtNLM"/>
    </source>
</evidence>
<name>A0A1Y2A822_9FUNG</name>
<feature type="region of interest" description="Disordered" evidence="1">
    <location>
        <begin position="100"/>
        <end position="120"/>
    </location>
</feature>
<reference evidence="2 3" key="1">
    <citation type="submission" date="2016-08" db="EMBL/GenBank/DDBJ databases">
        <title>A Parts List for Fungal Cellulosomes Revealed by Comparative Genomics.</title>
        <authorList>
            <consortium name="DOE Joint Genome Institute"/>
            <person name="Haitjema C.H."/>
            <person name="Gilmore S.P."/>
            <person name="Henske J.K."/>
            <person name="Solomon K.V."/>
            <person name="De Groot R."/>
            <person name="Kuo A."/>
            <person name="Mondo S.J."/>
            <person name="Salamov A.A."/>
            <person name="Labutti K."/>
            <person name="Zhao Z."/>
            <person name="Chiniquy J."/>
            <person name="Barry K."/>
            <person name="Brewer H.M."/>
            <person name="Purvine S.O."/>
            <person name="Wright A.T."/>
            <person name="Boxma B."/>
            <person name="Van Alen T."/>
            <person name="Hackstein J.H."/>
            <person name="Baker S.E."/>
            <person name="Grigoriev I.V."/>
            <person name="O'Malley M.A."/>
        </authorList>
    </citation>
    <scope>NUCLEOTIDE SEQUENCE [LARGE SCALE GENOMIC DNA]</scope>
    <source>
        <strain evidence="2 3">G1</strain>
    </source>
</reference>
<dbReference type="Proteomes" id="UP000193920">
    <property type="component" value="Unassembled WGS sequence"/>
</dbReference>
<evidence type="ECO:0000313" key="2">
    <source>
        <dbReference type="EMBL" id="ORY18666.1"/>
    </source>
</evidence>
<gene>
    <name evidence="2" type="ORF">LY90DRAFT_635013</name>
</gene>
<dbReference type="EMBL" id="MCOG01000318">
    <property type="protein sequence ID" value="ORY18666.1"/>
    <property type="molecule type" value="Genomic_DNA"/>
</dbReference>
<dbReference type="OrthoDB" id="2138999at2759"/>
<comment type="caution">
    <text evidence="2">The sequence shown here is derived from an EMBL/GenBank/DDBJ whole genome shotgun (WGS) entry which is preliminary data.</text>
</comment>
<sequence length="728" mass="86098">MNPVIPSSHYLLLDEQLSLDTILDNMYHQISIFKNHKLFKSGDINFELEFRLRNKYTNIDINDFVKCMSCRYHEYLFKENKTTRYRIIYESSYPANINEDQNINLENEEENKKEKEKEEENIEKKKKISKLYTYVDTNSEKEITETLNGKIEFTKKMTLMTAYYFVYKIVLSIETNLDVSDIISFLDNSLVETEKGCNKKIKSNKGLNILQFITPTIKYRKSYILHKDVRIYVTKYEDKSQFEIDFSRNINHERSDMINIVHDIMLLLDCSNFVLDYLFYLLPNFEFQKPITPSMDTIFDIADDLVKNTFFVAAKTDGLRLLVIITNHLMFSVSGNFDVEYIDCINSDLHLVFDCEFVNDDFIPFDILYHNVDLRLKSYKERIAILDSISFDSFNNKFKRKKIRKCGNYSDLQNFIENELENENKNLVPNDGIIITDGASTYTLQSIIPFDSHRVEHIRIYKIKTRNTVDLRFDGRYFYAKQHSIKKSNLKLTLAEFKKICLKYHQHKKLNRDKNKMKEKKIPFIIEFDLDKGVFVKKRKDKWTSTSLNTFNSIVLASFQKINIEIFSPDSNTLMRKYHNRIKQNILNEYKGNLLDIGSGNGEDIHKWKHFRKIACIEPDNVKLKNLNERINKSDIKNRITIYPNTIQNIKLKDSFNIATCFFAINDFNYSDVESMLNHISQNINEILVVLFMDNSLFNGDIDSPCIKYRQCIDTHKNKFLESLDKES</sequence>
<dbReference type="Gene3D" id="3.40.50.150">
    <property type="entry name" value="Vaccinia Virus protein VP39"/>
    <property type="match status" value="1"/>
</dbReference>
<dbReference type="SUPFAM" id="SSF53335">
    <property type="entry name" value="S-adenosyl-L-methionine-dependent methyltransferases"/>
    <property type="match status" value="1"/>
</dbReference>
<accession>A0A1Y2A822</accession>
<protein>
    <recommendedName>
        <fullName evidence="4">Methyltransferase domain-containing protein</fullName>
    </recommendedName>
</protein>
<proteinExistence type="predicted"/>